<dbReference type="PANTHER" id="PTHR15607">
    <property type="entry name" value="SYNAPTONEMAL COMPLEX PROTEIN-RELATED"/>
    <property type="match status" value="1"/>
</dbReference>
<name>A0A2B4RVQ0_STYPI</name>
<feature type="region of interest" description="Disordered" evidence="2">
    <location>
        <begin position="994"/>
        <end position="1024"/>
    </location>
</feature>
<dbReference type="Pfam" id="PF18584">
    <property type="entry name" value="SYCP2_SLD"/>
    <property type="match status" value="1"/>
</dbReference>
<dbReference type="OrthoDB" id="5963903at2759"/>
<keyword evidence="5" id="KW-1185">Reference proteome</keyword>
<dbReference type="InterPro" id="IPR040560">
    <property type="entry name" value="SYCP2_SLD"/>
</dbReference>
<proteinExistence type="predicted"/>
<feature type="region of interest" description="Disordered" evidence="2">
    <location>
        <begin position="736"/>
        <end position="789"/>
    </location>
</feature>
<dbReference type="InterPro" id="IPR024835">
    <property type="entry name" value="SYCP2-like"/>
</dbReference>
<feature type="compositionally biased region" description="Basic and acidic residues" evidence="2">
    <location>
        <begin position="1111"/>
        <end position="1120"/>
    </location>
</feature>
<dbReference type="PANTHER" id="PTHR15607:SF18">
    <property type="entry name" value="SYNAPTONEMAL COMPLEX PROTEIN 2-LIKE ISOFORM X1"/>
    <property type="match status" value="1"/>
</dbReference>
<organism evidence="4 5">
    <name type="scientific">Stylophora pistillata</name>
    <name type="common">Smooth cauliflower coral</name>
    <dbReference type="NCBI Taxonomy" id="50429"/>
    <lineage>
        <taxon>Eukaryota</taxon>
        <taxon>Metazoa</taxon>
        <taxon>Cnidaria</taxon>
        <taxon>Anthozoa</taxon>
        <taxon>Hexacorallia</taxon>
        <taxon>Scleractinia</taxon>
        <taxon>Astrocoeniina</taxon>
        <taxon>Pocilloporidae</taxon>
        <taxon>Stylophora</taxon>
    </lineage>
</organism>
<evidence type="ECO:0000313" key="5">
    <source>
        <dbReference type="Proteomes" id="UP000225706"/>
    </source>
</evidence>
<sequence>MNSENQMDQLEQQIREAQQRYLNAQGRLREENQTIIENMKCIIATSRKIQAHRDRLRETNEVYRTKAEKLQLAYKNIELHGQIVIIRQGLETAVELTSRAERRINKVAHELQSMNEERLNEAGIDNNNNAKEFEEMETFGSRKASLEALRNEFYDSQLKEFLILRKKVDAINTEIEIVEDKFAVLEARKQELLAEIHKYKTKKRDLLKAKANKENLHNTNLRLFLVELGDYSANACYELLENPCESSVTKFSDFITRELNSGHLAQLSDVFKRITDTIENQTESKNVSMEKLFDLDFHLIIPFKHILQVLVDGDVICTPDAVESLVSMLTFMTAICEKFPPGKAKLVSIVPALICDIIAKETKSIDLSIEAVKLSNMILADEANHDLDQTDAVYLASKELEGNMECLLVGAGDFELQAGMVEVIVRLLSCAKRLSQAPQCFTNKSVSQAFRDISLEDFEAGCRHFLNTLNESQKEKQSVTSIPCYSAYFGTLEVYQPNYEKIKEFWIDFNYGSESITLFVEELDKDGNYKESSSWETVLIKAADVEDYRIKVQKIMGRPKFPPSSDSDVSLTPSTKASVAIDPVCIKSTKTEVTYVLPIMPTATVMSQEQRRSDSSTDLDMSKDNSLEKSLPTAFKVSKRLKASKRKGRTLSNGAKNYEGIREKVFSTRRSHPLVESQKKSIGTLSMVTPARRQTPRSGLKKDRTASSVVLVPNPAKKHQRIGDVVYNEDRIDNGKYNTGNDIPKKQGMKEGATNKRSLQSAQAEKKQVSSRVLALKSTSDASNEDDYLEENQHETALADYEIESSDYTTECYPEAEYGTSSPVIKVDNASQSHKSLEEALPVSLYDMDDYAAFDYQNTSKQVSKKFRIEKDRVEILETKNNRVCVEFMFLQTPKSCKELGEKCDGEESQRSLMKLSKVTPIGEASETSDVTEQGEDKEKDVEADFAHSDIEIDYNFDIDMTPIYRRKYRNEQRSAGNNMQLRSSKGRLGLKHAVPRDDSGIGETPFQRNQTKVPKKKSLRQRPLQVSVVKTPITPRSELAEDNCADVESGKESVSSPESGKEIVVRKRKRKYVEWTRSGPSHSCGTSLIARSNEHREGWYNPSIYRPRKLSYEENREEPHEEDVDDEDEETRQEVQGLINFSGRKIKKAVRRKRFMIRSFVEKSNEVMFTTIDSLWSQKQEARYDKLRSCKNQFSEQVQVLKKEIDKTSVVVRGMEETFNGLKKQFKILKNQRQVENKRFKDLENLQVVMDTELTKFKQEREEREIAVRTEMKNEMEKLQDKFLQDTRKQTEDYLKMTLNTLRII</sequence>
<feature type="region of interest" description="Disordered" evidence="2">
    <location>
        <begin position="1036"/>
        <end position="1063"/>
    </location>
</feature>
<dbReference type="Proteomes" id="UP000225706">
    <property type="component" value="Unassembled WGS sequence"/>
</dbReference>
<protein>
    <submittedName>
        <fullName evidence="4">Synaptonemal complex protein 2</fullName>
    </submittedName>
</protein>
<feature type="region of interest" description="Disordered" evidence="2">
    <location>
        <begin position="606"/>
        <end position="631"/>
    </location>
</feature>
<feature type="coiled-coil region" evidence="1">
    <location>
        <begin position="7"/>
        <end position="73"/>
    </location>
</feature>
<feature type="coiled-coil region" evidence="1">
    <location>
        <begin position="1213"/>
        <end position="1290"/>
    </location>
</feature>
<feature type="compositionally biased region" description="Basic and acidic residues" evidence="2">
    <location>
        <begin position="609"/>
        <end position="627"/>
    </location>
</feature>
<dbReference type="EMBL" id="LSMT01000319">
    <property type="protein sequence ID" value="PFX20398.1"/>
    <property type="molecule type" value="Genomic_DNA"/>
</dbReference>
<gene>
    <name evidence="4" type="primary">Sycp2</name>
    <name evidence="4" type="ORF">AWC38_SpisGene15172</name>
</gene>
<comment type="caution">
    <text evidence="4">The sequence shown here is derived from an EMBL/GenBank/DDBJ whole genome shotgun (WGS) entry which is preliminary data.</text>
</comment>
<feature type="region of interest" description="Disordered" evidence="2">
    <location>
        <begin position="909"/>
        <end position="942"/>
    </location>
</feature>
<keyword evidence="1" id="KW-0175">Coiled coil</keyword>
<feature type="domain" description="Synaptonemal complex protein 2 Spt16M-like" evidence="3">
    <location>
        <begin position="479"/>
        <end position="554"/>
    </location>
</feature>
<evidence type="ECO:0000256" key="1">
    <source>
        <dbReference type="SAM" id="Coils"/>
    </source>
</evidence>
<feature type="compositionally biased region" description="Acidic residues" evidence="2">
    <location>
        <begin position="1121"/>
        <end position="1132"/>
    </location>
</feature>
<feature type="region of interest" description="Disordered" evidence="2">
    <location>
        <begin position="1111"/>
        <end position="1132"/>
    </location>
</feature>
<evidence type="ECO:0000259" key="3">
    <source>
        <dbReference type="Pfam" id="PF18584"/>
    </source>
</evidence>
<accession>A0A2B4RVQ0</accession>
<feature type="coiled-coil region" evidence="1">
    <location>
        <begin position="168"/>
        <end position="209"/>
    </location>
</feature>
<evidence type="ECO:0000313" key="4">
    <source>
        <dbReference type="EMBL" id="PFX20398.1"/>
    </source>
</evidence>
<evidence type="ECO:0000256" key="2">
    <source>
        <dbReference type="SAM" id="MobiDB-lite"/>
    </source>
</evidence>
<reference evidence="5" key="1">
    <citation type="journal article" date="2017" name="bioRxiv">
        <title>Comparative analysis of the genomes of Stylophora pistillata and Acropora digitifera provides evidence for extensive differences between species of corals.</title>
        <authorList>
            <person name="Voolstra C.R."/>
            <person name="Li Y."/>
            <person name="Liew Y.J."/>
            <person name="Baumgarten S."/>
            <person name="Zoccola D."/>
            <person name="Flot J.-F."/>
            <person name="Tambutte S."/>
            <person name="Allemand D."/>
            <person name="Aranda M."/>
        </authorList>
    </citation>
    <scope>NUCLEOTIDE SEQUENCE [LARGE SCALE GENOMIC DNA]</scope>
</reference>